<keyword evidence="2 8" id="KW-0813">Transport</keyword>
<keyword evidence="5 8" id="KW-0653">Protein transport</keyword>
<feature type="domain" description="AAA+ ATPase" evidence="9">
    <location>
        <begin position="505"/>
        <end position="634"/>
    </location>
</feature>
<dbReference type="FunFam" id="3.40.50.300:FF:000154">
    <property type="entry name" value="Vesicle-fusing ATPase 1"/>
    <property type="match status" value="1"/>
</dbReference>
<proteinExistence type="inferred from homology"/>
<dbReference type="InterPro" id="IPR003959">
    <property type="entry name" value="ATPase_AAA_core"/>
</dbReference>
<dbReference type="GO" id="GO:0016887">
    <property type="term" value="F:ATP hydrolysis activity"/>
    <property type="evidence" value="ECO:0007669"/>
    <property type="project" value="InterPro"/>
</dbReference>
<comment type="function">
    <text evidence="6 8">Required for vesicle-mediated transport. Catalyzes the fusion of transport vesicles within the Golgi cisternae. Is also required for transport from the endoplasmic reticulum to the Golgi stack. Seems to function as a fusion protein required for the delivery of cargo proteins to all compartments of the Golgi stack independent of vesicle origin.</text>
</comment>
<feature type="domain" description="AAA+ ATPase" evidence="9">
    <location>
        <begin position="225"/>
        <end position="371"/>
    </location>
</feature>
<dbReference type="CDD" id="cd00009">
    <property type="entry name" value="AAA"/>
    <property type="match status" value="1"/>
</dbReference>
<evidence type="ECO:0000256" key="2">
    <source>
        <dbReference type="ARBA" id="ARBA00022448"/>
    </source>
</evidence>
<evidence type="ECO:0000256" key="5">
    <source>
        <dbReference type="ARBA" id="ARBA00022927"/>
    </source>
</evidence>
<dbReference type="PANTHER" id="PTHR23078">
    <property type="entry name" value="VESICULAR-FUSION PROTEIN NSF"/>
    <property type="match status" value="1"/>
</dbReference>
<dbReference type="FunFam" id="1.10.8.60:FF:000115">
    <property type="entry name" value="N-ethylmaleimide-sensitive fusion protein, putative"/>
    <property type="match status" value="1"/>
</dbReference>
<dbReference type="InterPro" id="IPR039812">
    <property type="entry name" value="Vesicle-fus_ATPase"/>
</dbReference>
<sequence>VVSTIGRVELGKKNLVYLAEEDYKKLSIDNSHPLVVIDRRYVFRCAVSSDTSRNTISLSKIQREYLNKSEKSGRCHLRAYPRASCRPIGLMRISVDILNNESIEVSAREFSTSLRAVYNNFPFNIGQELYFFNGNIGYKLKVSELIAIDEGESGLLVGNTEIYVTSRSKSLTFVDLNDEKALLNDFNYERLGIGGLRKEFSLLFRRAFVQRVFNTEVIQRLGIMHVKGIMLYGPPGTGKTLIARQIGSLLNARPPKVVNGPEILNKYVGQSEENIRNLFKDAEEEYALKRDKSPLHIIIFDEIDAICKSRGTGSSSGIGDQIVNQLLSKMDGVEALDNVLVIGMTNRIDLIDSALLRPGRFEICLEISLPDEQSRYEILRIHTKKMMQSKFMEEDVDLREIARLTRNYTGAEISAVVKSAVSYALERKIQSERESGKIKAVDQEDIKVKMKDFVNALGEVSPAFGFNEEDFENFNRVFYELPAFTDAIDIGCSFLRKLVQTNLYNTSSILFYGRPGAGKTTLSVKVALKSSFPLVKMISPKDVVGLSEYEKVKYIKDGFSDAYKSAESVIILDDIETLIEYVDIGPRFSNAILQALKIFVKREEKNKLFIIGTTSSPNVMNDTGIYECFYGHREVPMLTHDDYVKLCEQNNNFKSVEYSGPCVIKKLLLGLDKPDVSTH</sequence>
<dbReference type="InterPro" id="IPR009010">
    <property type="entry name" value="Asp_de-COase-like_dom_sf"/>
</dbReference>
<keyword evidence="3 7" id="KW-0547">Nucleotide-binding</keyword>
<keyword evidence="8" id="KW-0931">ER-Golgi transport</keyword>
<dbReference type="PROSITE" id="PS00674">
    <property type="entry name" value="AAA"/>
    <property type="match status" value="1"/>
</dbReference>
<dbReference type="InterPro" id="IPR003593">
    <property type="entry name" value="AAA+_ATPase"/>
</dbReference>
<dbReference type="GO" id="GO:0006891">
    <property type="term" value="P:intra-Golgi vesicle-mediated transport"/>
    <property type="evidence" value="ECO:0007669"/>
    <property type="project" value="TreeGrafter"/>
</dbReference>
<organism evidence="10">
    <name type="scientific">Antonospora locustae</name>
    <name type="common">Microsporidian parasite</name>
    <name type="synonym">Nosema locustae</name>
    <dbReference type="NCBI Taxonomy" id="278021"/>
    <lineage>
        <taxon>Eukaryota</taxon>
        <taxon>Fungi</taxon>
        <taxon>Fungi incertae sedis</taxon>
        <taxon>Microsporidia</taxon>
        <taxon>Antonospora</taxon>
    </lineage>
</organism>
<evidence type="ECO:0000313" key="10">
    <source>
        <dbReference type="EMBL" id="AAT12361.1"/>
    </source>
</evidence>
<dbReference type="GO" id="GO:0005524">
    <property type="term" value="F:ATP binding"/>
    <property type="evidence" value="ECO:0007669"/>
    <property type="project" value="UniProtKB-UniRule"/>
</dbReference>
<evidence type="ECO:0000256" key="8">
    <source>
        <dbReference type="RuleBase" id="RU367045"/>
    </source>
</evidence>
<evidence type="ECO:0000259" key="9">
    <source>
        <dbReference type="SMART" id="SM00382"/>
    </source>
</evidence>
<evidence type="ECO:0000256" key="3">
    <source>
        <dbReference type="ARBA" id="ARBA00022741"/>
    </source>
</evidence>
<protein>
    <recommendedName>
        <fullName evidence="8">Vesicular-fusion protein SEC18</fullName>
    </recommendedName>
</protein>
<dbReference type="Pfam" id="PF17862">
    <property type="entry name" value="AAA_lid_3"/>
    <property type="match status" value="1"/>
</dbReference>
<dbReference type="InterPro" id="IPR003960">
    <property type="entry name" value="ATPase_AAA_CS"/>
</dbReference>
<dbReference type="EMBL" id="AY548902">
    <property type="protein sequence ID" value="AAT12361.1"/>
    <property type="molecule type" value="Genomic_DNA"/>
</dbReference>
<accession>Q6E6C6</accession>
<dbReference type="PANTHER" id="PTHR23078:SF3">
    <property type="entry name" value="VESICLE-FUSING ATPASE"/>
    <property type="match status" value="1"/>
</dbReference>
<evidence type="ECO:0000256" key="7">
    <source>
        <dbReference type="RuleBase" id="RU003651"/>
    </source>
</evidence>
<evidence type="ECO:0000256" key="4">
    <source>
        <dbReference type="ARBA" id="ARBA00022840"/>
    </source>
</evidence>
<dbReference type="InterPro" id="IPR029067">
    <property type="entry name" value="CDC48_domain_2-like_sf"/>
</dbReference>
<keyword evidence="8" id="KW-0378">Hydrolase</keyword>
<dbReference type="SUPFAM" id="SSF50692">
    <property type="entry name" value="ADC-like"/>
    <property type="match status" value="1"/>
</dbReference>
<dbReference type="InterPro" id="IPR027417">
    <property type="entry name" value="P-loop_NTPase"/>
</dbReference>
<evidence type="ECO:0000256" key="6">
    <source>
        <dbReference type="ARBA" id="ARBA00056429"/>
    </source>
</evidence>
<dbReference type="SUPFAM" id="SSF54585">
    <property type="entry name" value="Cdc48 domain 2-like"/>
    <property type="match status" value="1"/>
</dbReference>
<dbReference type="GO" id="GO:0005795">
    <property type="term" value="C:Golgi stack"/>
    <property type="evidence" value="ECO:0007669"/>
    <property type="project" value="TreeGrafter"/>
</dbReference>
<comment type="similarity">
    <text evidence="1 7">Belongs to the AAA ATPase family.</text>
</comment>
<dbReference type="Gene3D" id="1.10.8.60">
    <property type="match status" value="1"/>
</dbReference>
<keyword evidence="8" id="KW-0963">Cytoplasm</keyword>
<dbReference type="FunFam" id="3.40.50.300:FF:000166">
    <property type="entry name" value="vesicle-fusing ATPase isoform X1"/>
    <property type="match status" value="1"/>
</dbReference>
<dbReference type="InterPro" id="IPR041569">
    <property type="entry name" value="AAA_lid_3"/>
</dbReference>
<name>Q6E6C6_ANTLO</name>
<dbReference type="Gene3D" id="2.40.40.20">
    <property type="match status" value="1"/>
</dbReference>
<dbReference type="AlphaFoldDB" id="Q6E6C6"/>
<dbReference type="GO" id="GO:0035494">
    <property type="term" value="P:SNARE complex disassembly"/>
    <property type="evidence" value="ECO:0007669"/>
    <property type="project" value="InterPro"/>
</dbReference>
<dbReference type="GO" id="GO:0043001">
    <property type="term" value="P:Golgi to plasma membrane protein transport"/>
    <property type="evidence" value="ECO:0007669"/>
    <property type="project" value="TreeGrafter"/>
</dbReference>
<evidence type="ECO:0000256" key="1">
    <source>
        <dbReference type="ARBA" id="ARBA00006914"/>
    </source>
</evidence>
<comment type="subcellular location">
    <subcellularLocation>
        <location evidence="8">Cytoplasm</location>
    </subcellularLocation>
</comment>
<dbReference type="Pfam" id="PF00004">
    <property type="entry name" value="AAA"/>
    <property type="match status" value="2"/>
</dbReference>
<keyword evidence="4 7" id="KW-0067">ATP-binding</keyword>
<feature type="non-terminal residue" evidence="10">
    <location>
        <position position="1"/>
    </location>
</feature>
<dbReference type="SMART" id="SM00382">
    <property type="entry name" value="AAA"/>
    <property type="match status" value="2"/>
</dbReference>
<reference evidence="10" key="1">
    <citation type="journal article" date="2004" name="Curr. Biol.">
        <title>Genome compaction and stability in microsporidian intracellular parasites.</title>
        <authorList>
            <person name="Slamovits C.H."/>
            <person name="Fast N.M."/>
            <person name="Law J.S."/>
            <person name="Keeling P.J."/>
        </authorList>
    </citation>
    <scope>NUCLEOTIDE SEQUENCE</scope>
</reference>
<dbReference type="Gene3D" id="3.40.50.300">
    <property type="entry name" value="P-loop containing nucleotide triphosphate hydrolases"/>
    <property type="match status" value="2"/>
</dbReference>
<dbReference type="SUPFAM" id="SSF52540">
    <property type="entry name" value="P-loop containing nucleoside triphosphate hydrolases"/>
    <property type="match status" value="2"/>
</dbReference>